<dbReference type="AlphaFoldDB" id="A0A9Q0TBV5"/>
<dbReference type="InterPro" id="IPR051304">
    <property type="entry name" value="SCF_F-box_domain"/>
</dbReference>
<name>A0A9Q0TBV5_SALVM</name>
<evidence type="ECO:0000259" key="2">
    <source>
        <dbReference type="Pfam" id="PF03478"/>
    </source>
</evidence>
<dbReference type="InterPro" id="IPR001810">
    <property type="entry name" value="F-box_dom"/>
</dbReference>
<evidence type="ECO:0000313" key="4">
    <source>
        <dbReference type="Proteomes" id="UP001151529"/>
    </source>
</evidence>
<sequence>MGLDGITYPKDLIELISKRLDTSTDLLRFRSVCNSWRSSIPPQSPLLSLNTFKILPNDGISDTSFGFSLFKRTVFLVGLPNSHNQTHPQGWLVKIEEDVPGKKHLFDPLSRCRSTSLPNNLPRVIDLMNLRIRELGHEYVLHHVSYKPNSSSFTEAGNLYIEKVVTIWLNSKTEFVLLTIHVSGKLAIFKSGDKRWTIINEMSSPFDDVIVYKGRFYAVDNTGRTVVVAMDKNLGLVGNPVFGGDKKYLVESKGDLLLVDMYLSIDTDEGNIGYDASQDLVQYMSERTVWFKVFKLNEEGKCWIEVKDLEDRVLFLGDDLTFSAPASELCGCKGNCIFFDDNFFYSREEGIDGSMVGRDIGVFELESGCIGPLRNFPGYSKMFWPPPDWVASTSLEGIEHRYHSRGWGAHSRMATYTFAPSSIYIPPLWRPGIGAESKSTGRAVYWKVKEQVIAPEFNR</sequence>
<proteinExistence type="predicted"/>
<feature type="domain" description="KIB1-4 beta-propeller" evidence="2">
    <location>
        <begin position="77"/>
        <end position="363"/>
    </location>
</feature>
<organism evidence="3 4">
    <name type="scientific">Salix viminalis</name>
    <name type="common">Common osier</name>
    <name type="synonym">Basket willow</name>
    <dbReference type="NCBI Taxonomy" id="40686"/>
    <lineage>
        <taxon>Eukaryota</taxon>
        <taxon>Viridiplantae</taxon>
        <taxon>Streptophyta</taxon>
        <taxon>Embryophyta</taxon>
        <taxon>Tracheophyta</taxon>
        <taxon>Spermatophyta</taxon>
        <taxon>Magnoliopsida</taxon>
        <taxon>eudicotyledons</taxon>
        <taxon>Gunneridae</taxon>
        <taxon>Pentapetalae</taxon>
        <taxon>rosids</taxon>
        <taxon>fabids</taxon>
        <taxon>Malpighiales</taxon>
        <taxon>Salicaceae</taxon>
        <taxon>Saliceae</taxon>
        <taxon>Salix</taxon>
    </lineage>
</organism>
<dbReference type="OrthoDB" id="599103at2759"/>
<reference evidence="3" key="1">
    <citation type="submission" date="2022-11" db="EMBL/GenBank/DDBJ databases">
        <authorList>
            <person name="Hyden B.L."/>
            <person name="Feng K."/>
            <person name="Yates T."/>
            <person name="Jawdy S."/>
            <person name="Smart L.B."/>
            <person name="Muchero W."/>
        </authorList>
    </citation>
    <scope>NUCLEOTIDE SEQUENCE</scope>
    <source>
        <tissue evidence="3">Shoot tip</tissue>
    </source>
</reference>
<dbReference type="InterPro" id="IPR005174">
    <property type="entry name" value="KIB1-4_b-propeller"/>
</dbReference>
<dbReference type="PANTHER" id="PTHR47123:SF15">
    <property type="entry name" value="F-BOX PROTEIN SKIP23"/>
    <property type="match status" value="1"/>
</dbReference>
<dbReference type="EMBL" id="JAPFFL010000008">
    <property type="protein sequence ID" value="KAJ6708078.1"/>
    <property type="molecule type" value="Genomic_DNA"/>
</dbReference>
<accession>A0A9Q0TBV5</accession>
<feature type="domain" description="F-box" evidence="1">
    <location>
        <begin position="9"/>
        <end position="40"/>
    </location>
</feature>
<evidence type="ECO:0000313" key="3">
    <source>
        <dbReference type="EMBL" id="KAJ6708078.1"/>
    </source>
</evidence>
<dbReference type="PANTHER" id="PTHR47123">
    <property type="entry name" value="F-BOX PROTEIN SKIP23"/>
    <property type="match status" value="1"/>
</dbReference>
<comment type="caution">
    <text evidence="3">The sequence shown here is derived from an EMBL/GenBank/DDBJ whole genome shotgun (WGS) entry which is preliminary data.</text>
</comment>
<protein>
    <submittedName>
        <fullName evidence="3">F-BOX PROTEIN SKIP23</fullName>
    </submittedName>
</protein>
<dbReference type="Proteomes" id="UP001151529">
    <property type="component" value="Chromosome 4"/>
</dbReference>
<gene>
    <name evidence="3" type="ORF">OIU85_028360</name>
</gene>
<dbReference type="Pfam" id="PF00646">
    <property type="entry name" value="F-box"/>
    <property type="match status" value="1"/>
</dbReference>
<dbReference type="Pfam" id="PF03478">
    <property type="entry name" value="Beta-prop_KIB1-4"/>
    <property type="match status" value="1"/>
</dbReference>
<evidence type="ECO:0000259" key="1">
    <source>
        <dbReference type="Pfam" id="PF00646"/>
    </source>
</evidence>
<reference evidence="3" key="2">
    <citation type="journal article" date="2023" name="Int. J. Mol. Sci.">
        <title>De Novo Assembly and Annotation of 11 Diverse Shrub Willow (Salix) Genomes Reveals Novel Gene Organization in Sex-Linked Regions.</title>
        <authorList>
            <person name="Hyden B."/>
            <person name="Feng K."/>
            <person name="Yates T.B."/>
            <person name="Jawdy S."/>
            <person name="Cereghino C."/>
            <person name="Smart L.B."/>
            <person name="Muchero W."/>
        </authorList>
    </citation>
    <scope>NUCLEOTIDE SEQUENCE [LARGE SCALE GENOMIC DNA]</scope>
    <source>
        <tissue evidence="3">Shoot tip</tissue>
    </source>
</reference>
<keyword evidence="4" id="KW-1185">Reference proteome</keyword>